<dbReference type="AlphaFoldDB" id="A0A3N7G1G0"/>
<evidence type="ECO:0000313" key="1">
    <source>
        <dbReference type="EMBL" id="RQO87698.1"/>
    </source>
</evidence>
<proteinExistence type="predicted"/>
<accession>A0A3N7G1G0</accession>
<keyword evidence="2" id="KW-1185">Reference proteome</keyword>
<dbReference type="Proteomes" id="UP000006729">
    <property type="component" value="Chromosome 3"/>
</dbReference>
<organism evidence="1 2">
    <name type="scientific">Populus trichocarpa</name>
    <name type="common">Western balsam poplar</name>
    <name type="synonym">Populus balsamifera subsp. trichocarpa</name>
    <dbReference type="NCBI Taxonomy" id="3694"/>
    <lineage>
        <taxon>Eukaryota</taxon>
        <taxon>Viridiplantae</taxon>
        <taxon>Streptophyta</taxon>
        <taxon>Embryophyta</taxon>
        <taxon>Tracheophyta</taxon>
        <taxon>Spermatophyta</taxon>
        <taxon>Magnoliopsida</taxon>
        <taxon>eudicotyledons</taxon>
        <taxon>Gunneridae</taxon>
        <taxon>Pentapetalae</taxon>
        <taxon>rosids</taxon>
        <taxon>fabids</taxon>
        <taxon>Malpighiales</taxon>
        <taxon>Salicaceae</taxon>
        <taxon>Saliceae</taxon>
        <taxon>Populus</taxon>
    </lineage>
</organism>
<reference evidence="1 2" key="1">
    <citation type="journal article" date="2006" name="Science">
        <title>The genome of black cottonwood, Populus trichocarpa (Torr. &amp; Gray).</title>
        <authorList>
            <person name="Tuskan G.A."/>
            <person name="Difazio S."/>
            <person name="Jansson S."/>
            <person name="Bohlmann J."/>
            <person name="Grigoriev I."/>
            <person name="Hellsten U."/>
            <person name="Putnam N."/>
            <person name="Ralph S."/>
            <person name="Rombauts S."/>
            <person name="Salamov A."/>
            <person name="Schein J."/>
            <person name="Sterck L."/>
            <person name="Aerts A."/>
            <person name="Bhalerao R.R."/>
            <person name="Bhalerao R.P."/>
            <person name="Blaudez D."/>
            <person name="Boerjan W."/>
            <person name="Brun A."/>
            <person name="Brunner A."/>
            <person name="Busov V."/>
            <person name="Campbell M."/>
            <person name="Carlson J."/>
            <person name="Chalot M."/>
            <person name="Chapman J."/>
            <person name="Chen G.L."/>
            <person name="Cooper D."/>
            <person name="Coutinho P.M."/>
            <person name="Couturier J."/>
            <person name="Covert S."/>
            <person name="Cronk Q."/>
            <person name="Cunningham R."/>
            <person name="Davis J."/>
            <person name="Degroeve S."/>
            <person name="Dejardin A."/>
            <person name="Depamphilis C."/>
            <person name="Detter J."/>
            <person name="Dirks B."/>
            <person name="Dubchak I."/>
            <person name="Duplessis S."/>
            <person name="Ehlting J."/>
            <person name="Ellis B."/>
            <person name="Gendler K."/>
            <person name="Goodstein D."/>
            <person name="Gribskov M."/>
            <person name="Grimwood J."/>
            <person name="Groover A."/>
            <person name="Gunter L."/>
            <person name="Hamberger B."/>
            <person name="Heinze B."/>
            <person name="Helariutta Y."/>
            <person name="Henrissat B."/>
            <person name="Holligan D."/>
            <person name="Holt R."/>
            <person name="Huang W."/>
            <person name="Islam-Faridi N."/>
            <person name="Jones S."/>
            <person name="Jones-Rhoades M."/>
            <person name="Jorgensen R."/>
            <person name="Joshi C."/>
            <person name="Kangasjarvi J."/>
            <person name="Karlsson J."/>
            <person name="Kelleher C."/>
            <person name="Kirkpatrick R."/>
            <person name="Kirst M."/>
            <person name="Kohler A."/>
            <person name="Kalluri U."/>
            <person name="Larimer F."/>
            <person name="Leebens-Mack J."/>
            <person name="Leple J.C."/>
            <person name="Locascio P."/>
            <person name="Lou Y."/>
            <person name="Lucas S."/>
            <person name="Martin F."/>
            <person name="Montanini B."/>
            <person name="Napoli C."/>
            <person name="Nelson D.R."/>
            <person name="Nelson C."/>
            <person name="Nieminen K."/>
            <person name="Nilsson O."/>
            <person name="Pereda V."/>
            <person name="Peter G."/>
            <person name="Philippe R."/>
            <person name="Pilate G."/>
            <person name="Poliakov A."/>
            <person name="Razumovskaya J."/>
            <person name="Richardson P."/>
            <person name="Rinaldi C."/>
            <person name="Ritland K."/>
            <person name="Rouze P."/>
            <person name="Ryaboy D."/>
            <person name="Schmutz J."/>
            <person name="Schrader J."/>
            <person name="Segerman B."/>
            <person name="Shin H."/>
            <person name="Siddiqui A."/>
            <person name="Sterky F."/>
            <person name="Terry A."/>
            <person name="Tsai C.J."/>
            <person name="Uberbacher E."/>
            <person name="Unneberg P."/>
            <person name="Vahala J."/>
            <person name="Wall K."/>
            <person name="Wessler S."/>
            <person name="Yang G."/>
            <person name="Yin T."/>
            <person name="Douglas C."/>
            <person name="Marra M."/>
            <person name="Sandberg G."/>
            <person name="Van de Peer Y."/>
            <person name="Rokhsar D."/>
        </authorList>
    </citation>
    <scope>NUCLEOTIDE SEQUENCE [LARGE SCALE GENOMIC DNA]</scope>
    <source>
        <strain evidence="2">cv. Nisqually</strain>
    </source>
</reference>
<evidence type="ECO:0000313" key="2">
    <source>
        <dbReference type="Proteomes" id="UP000006729"/>
    </source>
</evidence>
<dbReference type="EMBL" id="CM009292">
    <property type="protein sequence ID" value="RQO87698.1"/>
    <property type="molecule type" value="Genomic_DNA"/>
</dbReference>
<protein>
    <submittedName>
        <fullName evidence="1">Uncharacterized protein</fullName>
    </submittedName>
</protein>
<dbReference type="InParanoid" id="A0A3N7G1G0"/>
<gene>
    <name evidence="1" type="ORF">POPTR_003G027150</name>
</gene>
<name>A0A3N7G1G0_POPTR</name>
<sequence>MGYFSLSYCPLISLKHASSCYHRTCRNAWHLMEFKVLLVYKRLCLLSPCNPDYPQHCCPES</sequence>